<feature type="coiled-coil region" evidence="8">
    <location>
        <begin position="262"/>
        <end position="322"/>
    </location>
</feature>
<evidence type="ECO:0000256" key="2">
    <source>
        <dbReference type="ARBA" id="ARBA00004370"/>
    </source>
</evidence>
<organism evidence="11 12">
    <name type="scientific">Patellaria atrata CBS 101060</name>
    <dbReference type="NCBI Taxonomy" id="1346257"/>
    <lineage>
        <taxon>Eukaryota</taxon>
        <taxon>Fungi</taxon>
        <taxon>Dikarya</taxon>
        <taxon>Ascomycota</taxon>
        <taxon>Pezizomycotina</taxon>
        <taxon>Dothideomycetes</taxon>
        <taxon>Dothideomycetes incertae sedis</taxon>
        <taxon>Patellariales</taxon>
        <taxon>Patellariaceae</taxon>
        <taxon>Patellaria</taxon>
    </lineage>
</organism>
<keyword evidence="10" id="KW-0732">Signal</keyword>
<dbReference type="OrthoDB" id="5424147at2759"/>
<evidence type="ECO:0000313" key="11">
    <source>
        <dbReference type="EMBL" id="KAF2840365.1"/>
    </source>
</evidence>
<evidence type="ECO:0000256" key="4">
    <source>
        <dbReference type="ARBA" id="ARBA00022989"/>
    </source>
</evidence>
<dbReference type="PANTHER" id="PTHR14360">
    <property type="entry name" value="PROTEIN FMP32, MITOCHONDRIAL"/>
    <property type="match status" value="1"/>
</dbReference>
<evidence type="ECO:0000256" key="6">
    <source>
        <dbReference type="ARBA" id="ARBA00023128"/>
    </source>
</evidence>
<dbReference type="AlphaFoldDB" id="A0A9P4SEL6"/>
<evidence type="ECO:0000256" key="8">
    <source>
        <dbReference type="SAM" id="Coils"/>
    </source>
</evidence>
<feature type="region of interest" description="Disordered" evidence="9">
    <location>
        <begin position="27"/>
        <end position="185"/>
    </location>
</feature>
<keyword evidence="12" id="KW-1185">Reference proteome</keyword>
<protein>
    <recommendedName>
        <fullName evidence="13">DUF1640-domain-containing protein</fullName>
    </recommendedName>
</protein>
<dbReference type="PANTHER" id="PTHR14360:SF12">
    <property type="entry name" value="MOZ PROTEIN REPRESENTS A CHROMATIN-ASSOCIATED ACETYLTRANSFERASE"/>
    <property type="match status" value="1"/>
</dbReference>
<feature type="signal peptide" evidence="10">
    <location>
        <begin position="1"/>
        <end position="19"/>
    </location>
</feature>
<evidence type="ECO:0000256" key="7">
    <source>
        <dbReference type="ARBA" id="ARBA00023136"/>
    </source>
</evidence>
<dbReference type="GO" id="GO:0005739">
    <property type="term" value="C:mitochondrion"/>
    <property type="evidence" value="ECO:0007669"/>
    <property type="project" value="UniProtKB-SubCell"/>
</dbReference>
<dbReference type="Pfam" id="PF07798">
    <property type="entry name" value="CCDC90-like"/>
    <property type="match status" value="1"/>
</dbReference>
<evidence type="ECO:0000256" key="5">
    <source>
        <dbReference type="ARBA" id="ARBA00023054"/>
    </source>
</evidence>
<dbReference type="GO" id="GO:0016020">
    <property type="term" value="C:membrane"/>
    <property type="evidence" value="ECO:0007669"/>
    <property type="project" value="UniProtKB-SubCell"/>
</dbReference>
<evidence type="ECO:0000313" key="12">
    <source>
        <dbReference type="Proteomes" id="UP000799429"/>
    </source>
</evidence>
<dbReference type="Proteomes" id="UP000799429">
    <property type="component" value="Unassembled WGS sequence"/>
</dbReference>
<feature type="compositionally biased region" description="Basic and acidic residues" evidence="9">
    <location>
        <begin position="131"/>
        <end position="144"/>
    </location>
</feature>
<keyword evidence="6" id="KW-0496">Mitochondrion</keyword>
<feature type="compositionally biased region" description="Basic and acidic residues" evidence="9">
    <location>
        <begin position="369"/>
        <end position="407"/>
    </location>
</feature>
<keyword evidence="3" id="KW-0812">Transmembrane</keyword>
<keyword evidence="7" id="KW-0472">Membrane</keyword>
<evidence type="ECO:0000256" key="3">
    <source>
        <dbReference type="ARBA" id="ARBA00022692"/>
    </source>
</evidence>
<evidence type="ECO:0000256" key="9">
    <source>
        <dbReference type="SAM" id="MobiDB-lite"/>
    </source>
</evidence>
<proteinExistence type="predicted"/>
<dbReference type="Gene3D" id="1.20.5.340">
    <property type="match status" value="1"/>
</dbReference>
<evidence type="ECO:0000256" key="10">
    <source>
        <dbReference type="SAM" id="SignalP"/>
    </source>
</evidence>
<dbReference type="InterPro" id="IPR024461">
    <property type="entry name" value="CCDC90-like"/>
</dbReference>
<feature type="compositionally biased region" description="Basic and acidic residues" evidence="9">
    <location>
        <begin position="93"/>
        <end position="124"/>
    </location>
</feature>
<sequence length="436" mass="48756">MSTPRLTFLYPMLFRSVQAFGSQCSRNAPSRRKLRAAQAATFTTSIRNRQEVKRERYGTANEPPAHLSSGNELKGQDGTEGLKQTDRPSGISSKERNATSPEKENKKPPTEYDVKPESQKEEPPPKVQRKATGDPDDPKTKDAPGPHQPPKTGQSNPMETVLEMPSPSEDRDSKHKPPHLQPPPYVHHFDTYSLVKDLEKSGFKLEQSVTVMKAVRGILADNMELAREGLVGKSDVENETYLFRAACSELRTEIQNSRKVTIEKMRQERAQLQHEVDILNQRLGQETAQMKDDLKGAFDDRKMNVKTEQRAMESRIQELNHKITVHLNSDARTDVESVRWVLTRRAAGAIGLIAFSVITVLKLFSDANKHEKEREKEREREGEHEEGHGGNGTRERRALEEGFREGRSNQGDIGVIGGTLRGGDGLIVGEGGVSLG</sequence>
<keyword evidence="4" id="KW-1133">Transmembrane helix</keyword>
<dbReference type="EMBL" id="MU006093">
    <property type="protein sequence ID" value="KAF2840365.1"/>
    <property type="molecule type" value="Genomic_DNA"/>
</dbReference>
<evidence type="ECO:0008006" key="13">
    <source>
        <dbReference type="Google" id="ProtNLM"/>
    </source>
</evidence>
<feature type="region of interest" description="Disordered" evidence="9">
    <location>
        <begin position="369"/>
        <end position="415"/>
    </location>
</feature>
<accession>A0A9P4SEL6</accession>
<comment type="subcellular location">
    <subcellularLocation>
        <location evidence="2">Membrane</location>
    </subcellularLocation>
    <subcellularLocation>
        <location evidence="1">Mitochondrion</location>
    </subcellularLocation>
</comment>
<name>A0A9P4SEL6_9PEZI</name>
<feature type="chain" id="PRO_5040406375" description="DUF1640-domain-containing protein" evidence="10">
    <location>
        <begin position="20"/>
        <end position="436"/>
    </location>
</feature>
<reference evidence="11" key="1">
    <citation type="journal article" date="2020" name="Stud. Mycol.">
        <title>101 Dothideomycetes genomes: a test case for predicting lifestyles and emergence of pathogens.</title>
        <authorList>
            <person name="Haridas S."/>
            <person name="Albert R."/>
            <person name="Binder M."/>
            <person name="Bloem J."/>
            <person name="Labutti K."/>
            <person name="Salamov A."/>
            <person name="Andreopoulos B."/>
            <person name="Baker S."/>
            <person name="Barry K."/>
            <person name="Bills G."/>
            <person name="Bluhm B."/>
            <person name="Cannon C."/>
            <person name="Castanera R."/>
            <person name="Culley D."/>
            <person name="Daum C."/>
            <person name="Ezra D."/>
            <person name="Gonzalez J."/>
            <person name="Henrissat B."/>
            <person name="Kuo A."/>
            <person name="Liang C."/>
            <person name="Lipzen A."/>
            <person name="Lutzoni F."/>
            <person name="Magnuson J."/>
            <person name="Mondo S."/>
            <person name="Nolan M."/>
            <person name="Ohm R."/>
            <person name="Pangilinan J."/>
            <person name="Park H.-J."/>
            <person name="Ramirez L."/>
            <person name="Alfaro M."/>
            <person name="Sun H."/>
            <person name="Tritt A."/>
            <person name="Yoshinaga Y."/>
            <person name="Zwiers L.-H."/>
            <person name="Turgeon B."/>
            <person name="Goodwin S."/>
            <person name="Spatafora J."/>
            <person name="Crous P."/>
            <person name="Grigoriev I."/>
        </authorList>
    </citation>
    <scope>NUCLEOTIDE SEQUENCE</scope>
    <source>
        <strain evidence="11">CBS 101060</strain>
    </source>
</reference>
<comment type="caution">
    <text evidence="11">The sequence shown here is derived from an EMBL/GenBank/DDBJ whole genome shotgun (WGS) entry which is preliminary data.</text>
</comment>
<feature type="compositionally biased region" description="Basic and acidic residues" evidence="9">
    <location>
        <begin position="48"/>
        <end position="57"/>
    </location>
</feature>
<keyword evidence="5 8" id="KW-0175">Coiled coil</keyword>
<evidence type="ECO:0000256" key="1">
    <source>
        <dbReference type="ARBA" id="ARBA00004173"/>
    </source>
</evidence>
<gene>
    <name evidence="11" type="ORF">M501DRAFT_972589</name>
</gene>